<dbReference type="EMBL" id="SAWZ01000002">
    <property type="protein sequence ID" value="RXR07066.1"/>
    <property type="molecule type" value="Genomic_DNA"/>
</dbReference>
<feature type="domain" description="CobW C-terminal" evidence="8">
    <location>
        <begin position="251"/>
        <end position="340"/>
    </location>
</feature>
<dbReference type="Gene3D" id="3.30.1220.10">
    <property type="entry name" value="CobW-like, C-terminal domain"/>
    <property type="match status" value="1"/>
</dbReference>
<keyword evidence="1" id="KW-0547">Nucleotide-binding</keyword>
<organism evidence="9 10">
    <name type="scientific">Pseudoxanthomonas composti</name>
    <dbReference type="NCBI Taxonomy" id="2137479"/>
    <lineage>
        <taxon>Bacteria</taxon>
        <taxon>Pseudomonadati</taxon>
        <taxon>Pseudomonadota</taxon>
        <taxon>Gammaproteobacteria</taxon>
        <taxon>Lysobacterales</taxon>
        <taxon>Lysobacteraceae</taxon>
        <taxon>Pseudoxanthomonas</taxon>
    </lineage>
</organism>
<dbReference type="InterPro" id="IPR051316">
    <property type="entry name" value="Zinc-reg_GTPase_activator"/>
</dbReference>
<evidence type="ECO:0000256" key="4">
    <source>
        <dbReference type="ARBA" id="ARBA00034320"/>
    </source>
</evidence>
<evidence type="ECO:0000259" key="7">
    <source>
        <dbReference type="Pfam" id="PF02492"/>
    </source>
</evidence>
<dbReference type="InterPro" id="IPR011629">
    <property type="entry name" value="CobW-like_C"/>
</dbReference>
<dbReference type="InterPro" id="IPR036627">
    <property type="entry name" value="CobW-likC_sf"/>
</dbReference>
<dbReference type="PANTHER" id="PTHR13748">
    <property type="entry name" value="COBW-RELATED"/>
    <property type="match status" value="1"/>
</dbReference>
<gene>
    <name evidence="9" type="ORF">EPA99_03815</name>
</gene>
<dbReference type="Gene3D" id="3.40.50.300">
    <property type="entry name" value="P-loop containing nucleotide triphosphate hydrolases"/>
    <property type="match status" value="1"/>
</dbReference>
<comment type="similarity">
    <text evidence="4">Belongs to the SIMIBI class G3E GTPase family. ZNG1 subfamily.</text>
</comment>
<evidence type="ECO:0000256" key="2">
    <source>
        <dbReference type="ARBA" id="ARBA00022801"/>
    </source>
</evidence>
<name>A0A4Q1JWT0_9GAMM</name>
<dbReference type="SUPFAM" id="SSF90002">
    <property type="entry name" value="Hypothetical protein YjiA, C-terminal domain"/>
    <property type="match status" value="1"/>
</dbReference>
<keyword evidence="2" id="KW-0378">Hydrolase</keyword>
<accession>A0A4Q1JWT0</accession>
<dbReference type="PANTHER" id="PTHR13748:SF62">
    <property type="entry name" value="COBW DOMAIN-CONTAINING PROTEIN"/>
    <property type="match status" value="1"/>
</dbReference>
<dbReference type="CDD" id="cd03112">
    <property type="entry name" value="CobW-like"/>
    <property type="match status" value="1"/>
</dbReference>
<dbReference type="GO" id="GO:0016787">
    <property type="term" value="F:hydrolase activity"/>
    <property type="evidence" value="ECO:0007669"/>
    <property type="project" value="UniProtKB-KW"/>
</dbReference>
<dbReference type="InterPro" id="IPR003495">
    <property type="entry name" value="CobW/HypB/UreG_nucleotide-bd"/>
</dbReference>
<dbReference type="Proteomes" id="UP000289784">
    <property type="component" value="Unassembled WGS sequence"/>
</dbReference>
<dbReference type="GO" id="GO:0000166">
    <property type="term" value="F:nucleotide binding"/>
    <property type="evidence" value="ECO:0007669"/>
    <property type="project" value="UniProtKB-KW"/>
</dbReference>
<dbReference type="Pfam" id="PF02492">
    <property type="entry name" value="cobW"/>
    <property type="match status" value="1"/>
</dbReference>
<dbReference type="Pfam" id="PF07683">
    <property type="entry name" value="CobW_C"/>
    <property type="match status" value="1"/>
</dbReference>
<proteinExistence type="inferred from homology"/>
<evidence type="ECO:0000313" key="9">
    <source>
        <dbReference type="EMBL" id="RXR07066.1"/>
    </source>
</evidence>
<dbReference type="GO" id="GO:0005737">
    <property type="term" value="C:cytoplasm"/>
    <property type="evidence" value="ECO:0007669"/>
    <property type="project" value="TreeGrafter"/>
</dbReference>
<dbReference type="InterPro" id="IPR027417">
    <property type="entry name" value="P-loop_NTPase"/>
</dbReference>
<dbReference type="RefSeq" id="WP_129469877.1">
    <property type="nucleotide sequence ID" value="NZ_SAWZ01000002.1"/>
</dbReference>
<protein>
    <submittedName>
        <fullName evidence="9">GTP-binding protein</fullName>
    </submittedName>
</protein>
<comment type="caution">
    <text evidence="9">The sequence shown here is derived from an EMBL/GenBank/DDBJ whole genome shotgun (WGS) entry which is preliminary data.</text>
</comment>
<evidence type="ECO:0000313" key="10">
    <source>
        <dbReference type="Proteomes" id="UP000289784"/>
    </source>
</evidence>
<feature type="domain" description="CobW/HypB/UreG nucleotide-binding" evidence="7">
    <location>
        <begin position="7"/>
        <end position="184"/>
    </location>
</feature>
<dbReference type="OrthoDB" id="9808822at2"/>
<evidence type="ECO:0000256" key="1">
    <source>
        <dbReference type="ARBA" id="ARBA00022741"/>
    </source>
</evidence>
<evidence type="ECO:0000256" key="5">
    <source>
        <dbReference type="ARBA" id="ARBA00045658"/>
    </source>
</evidence>
<dbReference type="SUPFAM" id="SSF52540">
    <property type="entry name" value="P-loop containing nucleoside triphosphate hydrolases"/>
    <property type="match status" value="1"/>
</dbReference>
<keyword evidence="10" id="KW-1185">Reference proteome</keyword>
<evidence type="ECO:0000256" key="3">
    <source>
        <dbReference type="ARBA" id="ARBA00023186"/>
    </source>
</evidence>
<sequence>MSADTLPVTVLTGFLGAGKTTLLNHLGKTGALTDTLIVINEFGQVGLDHLLMIEAKDELVVELSDGCVCCTLHGALTDAILDAFQARAAAGQAPFRRVVIETSGVSDPTSIAKALTMDPALSDRFHLEAIVTLIDAGQGRDNLQRFEEAAAQIALADLILITKTDAVATDAQAGLTTALASRNPFAKIRAIAHGRVDGREIFDPDLRLSRPLLLLDEAPHVGAGTLMGAGGMLAGLTAPQARAHGGRYRVTSFEASSPLPPSAVNGWCMTMLPLLGQDVLRFKAVLDVQGAEQPFVLHGVQGVSGPGIWLEAWPQARRVSRMVFISETHVQPLVDKGLEAFFEGAFVRASAAARPPT</sequence>
<evidence type="ECO:0000256" key="6">
    <source>
        <dbReference type="ARBA" id="ARBA00049117"/>
    </source>
</evidence>
<dbReference type="AlphaFoldDB" id="A0A4Q1JWT0"/>
<reference evidence="9 10" key="1">
    <citation type="submission" date="2019-01" db="EMBL/GenBank/DDBJ databases">
        <title>Pseudoxanthomonas composti sp. nov., isolated from compost.</title>
        <authorList>
            <person name="Yang G."/>
        </authorList>
    </citation>
    <scope>NUCLEOTIDE SEQUENCE [LARGE SCALE GENOMIC DNA]</scope>
    <source>
        <strain evidence="9 10">GSS15</strain>
    </source>
</reference>
<comment type="function">
    <text evidence="5">Zinc chaperone that directly transfers zinc cofactor to target proteins, thereby activating them. Zinc is transferred from the CXCC motif in the GTPase domain to the zinc binding site in target proteins in a process requiring GTP hydrolysis.</text>
</comment>
<evidence type="ECO:0000259" key="8">
    <source>
        <dbReference type="Pfam" id="PF07683"/>
    </source>
</evidence>
<keyword evidence="3" id="KW-0143">Chaperone</keyword>
<comment type="catalytic activity">
    <reaction evidence="6">
        <text>GTP + H2O = GDP + phosphate + H(+)</text>
        <dbReference type="Rhea" id="RHEA:19669"/>
        <dbReference type="ChEBI" id="CHEBI:15377"/>
        <dbReference type="ChEBI" id="CHEBI:15378"/>
        <dbReference type="ChEBI" id="CHEBI:37565"/>
        <dbReference type="ChEBI" id="CHEBI:43474"/>
        <dbReference type="ChEBI" id="CHEBI:58189"/>
    </reaction>
    <physiologicalReaction direction="left-to-right" evidence="6">
        <dbReference type="Rhea" id="RHEA:19670"/>
    </physiologicalReaction>
</comment>